<dbReference type="Pfam" id="PF00550">
    <property type="entry name" value="PP-binding"/>
    <property type="match status" value="3"/>
</dbReference>
<keyword evidence="4" id="KW-0597">Phosphoprotein</keyword>
<dbReference type="InterPro" id="IPR025110">
    <property type="entry name" value="AMP-bd_C"/>
</dbReference>
<evidence type="ECO:0000313" key="11">
    <source>
        <dbReference type="EMBL" id="MFD2169215.1"/>
    </source>
</evidence>
<feature type="region of interest" description="Disordered" evidence="8">
    <location>
        <begin position="1982"/>
        <end position="2007"/>
    </location>
</feature>
<dbReference type="InterPro" id="IPR014031">
    <property type="entry name" value="Ketoacyl_synth_C"/>
</dbReference>
<evidence type="ECO:0000256" key="6">
    <source>
        <dbReference type="ARBA" id="ARBA00023194"/>
    </source>
</evidence>
<dbReference type="SMART" id="SM00823">
    <property type="entry name" value="PKS_PP"/>
    <property type="match status" value="3"/>
</dbReference>
<dbReference type="Pfam" id="PF00501">
    <property type="entry name" value="AMP-binding"/>
    <property type="match status" value="2"/>
</dbReference>
<dbReference type="PROSITE" id="PS00012">
    <property type="entry name" value="PHOSPHOPANTETHEINE"/>
    <property type="match status" value="2"/>
</dbReference>
<keyword evidence="6" id="KW-0045">Antibiotic biosynthesis</keyword>
<organism evidence="11 12">
    <name type="scientific">Tumebacillus lipolyticus</name>
    <dbReference type="NCBI Taxonomy" id="1280370"/>
    <lineage>
        <taxon>Bacteria</taxon>
        <taxon>Bacillati</taxon>
        <taxon>Bacillota</taxon>
        <taxon>Bacilli</taxon>
        <taxon>Bacillales</taxon>
        <taxon>Alicyclobacillaceae</taxon>
        <taxon>Tumebacillus</taxon>
    </lineage>
</organism>
<dbReference type="Pfam" id="PF00698">
    <property type="entry name" value="Acyl_transf_1"/>
    <property type="match status" value="1"/>
</dbReference>
<dbReference type="InterPro" id="IPR009081">
    <property type="entry name" value="PP-bd_ACP"/>
</dbReference>
<dbReference type="Gene3D" id="3.30.559.10">
    <property type="entry name" value="Chloramphenicol acetyltransferase-like domain"/>
    <property type="match status" value="2"/>
</dbReference>
<dbReference type="SUPFAM" id="SSF52777">
    <property type="entry name" value="CoA-dependent acyltransferases"/>
    <property type="match status" value="4"/>
</dbReference>
<dbReference type="InterPro" id="IPR014030">
    <property type="entry name" value="Ketoacyl_synth_N"/>
</dbReference>
<dbReference type="RefSeq" id="WP_386044263.1">
    <property type="nucleotide sequence ID" value="NZ_JBHUIO010000002.1"/>
</dbReference>
<dbReference type="InterPro" id="IPR016036">
    <property type="entry name" value="Malonyl_transacylase_ACP-bd"/>
</dbReference>
<dbReference type="InterPro" id="IPR000873">
    <property type="entry name" value="AMP-dep_synth/lig_dom"/>
</dbReference>
<dbReference type="NCBIfam" id="TIGR01733">
    <property type="entry name" value="AA-adenyl-dom"/>
    <property type="match status" value="2"/>
</dbReference>
<dbReference type="Pfam" id="PF00668">
    <property type="entry name" value="Condensation"/>
    <property type="match status" value="2"/>
</dbReference>
<dbReference type="InterPro" id="IPR016035">
    <property type="entry name" value="Acyl_Trfase/lysoPLipase"/>
</dbReference>
<reference evidence="12" key="1">
    <citation type="journal article" date="2019" name="Int. J. Syst. Evol. Microbiol.">
        <title>The Global Catalogue of Microorganisms (GCM) 10K type strain sequencing project: providing services to taxonomists for standard genome sequencing and annotation.</title>
        <authorList>
            <consortium name="The Broad Institute Genomics Platform"/>
            <consortium name="The Broad Institute Genome Sequencing Center for Infectious Disease"/>
            <person name="Wu L."/>
            <person name="Ma J."/>
        </authorList>
    </citation>
    <scope>NUCLEOTIDE SEQUENCE [LARGE SCALE GENOMIC DNA]</scope>
    <source>
        <strain evidence="12">CGMCC 1.13574</strain>
    </source>
</reference>
<dbReference type="SUPFAM" id="SSF55048">
    <property type="entry name" value="Probable ACP-binding domain of malonyl-CoA ACP transacylase"/>
    <property type="match status" value="1"/>
</dbReference>
<gene>
    <name evidence="11" type="ORF">ACFSOY_04165</name>
</gene>
<dbReference type="CDD" id="cd17646">
    <property type="entry name" value="A_NRPS_AB3403-like"/>
    <property type="match status" value="1"/>
</dbReference>
<evidence type="ECO:0000256" key="1">
    <source>
        <dbReference type="ARBA" id="ARBA00001957"/>
    </source>
</evidence>
<dbReference type="SMART" id="SM00825">
    <property type="entry name" value="PKS_KS"/>
    <property type="match status" value="1"/>
</dbReference>
<dbReference type="InterPro" id="IPR001227">
    <property type="entry name" value="Ac_transferase_dom_sf"/>
</dbReference>
<dbReference type="Pfam" id="PF13193">
    <property type="entry name" value="AMP-binding_C"/>
    <property type="match status" value="2"/>
</dbReference>
<sequence length="3162" mass="351060">MAVLYAFPVSFSQQRIWVADQVVPGSSAYHMPAVLSIAGELHLDALKRALSEIVDRHEVLRTSFGLLDGDLMQKVHVEQKQELVVIDVQDVPEAERREHAQRLVTEELERTFDLKQGPLVRTTLITLDEQEHLLVIVMHHIVADGWSTGILIKELSVLYTVFAAGEEESPLPPLAVQYADYSQWQQDDWQSGVWEEQLSYWRERLSGELPQLLLPTDRPRPQQLTDRGDTVIAQLSKSLTERLKETGRHAQATLFMTLLAAYQVLLHRYSGQDDVLVGTPIAGRNQEDVQELIGFFLNNLVLRTDLSGDPSFVKLLAQVRQTALEAYQHAEVPFELLVKELQPNRNLNVSPLFQTLLVLNDPLEKFEMPGLAMRMVEQEIRSVKYDLSLEAIEEQEGLVLIWRYKTDLFDRTTIERLTANFEVLLEGIVAEPEMVISKLPLLTEWERQQVVEVWNETERSYPDQTLHQLFEAQVERTPDRVAVLFEGEQVTYREFNERANRVASRLLKLGVRPNTFVGVSMERSIDMLVAVYGVVKAGGAYVPIDPTNPLERVAYMLQDAQVGVLLTQAHLLDRLPATEAQVIVLDREDFSAESADNPLVPMTTDHLAYMIYTSGSTGQPKGAMLPHKAIVNQILWRQHTYRLTESDRILQKTPVSFDASVWELFWALFVGASIVMARSEGHKDSAYLRDVIIEQRVTTLHFVPSMLQIFAEQKGIEDCTSLRRILCGGEALPTDLTARIFSRLPHVEVHNLYGPTEAAVDVTYWVCERESVGATVPVGRHIDNTKLYVLDKHLQPLPFGAAGELHIGGVQLSYGYHNRKELTEEKFIPNPFGEGKLYKSGDLLRLMPNGVFEYLGRLDHQVKVRGFRVELGEIEALLTQYPGVTEAVVMPKENALAAYVVGDERLSAQDLRRDLQGKLPSYMVPSSFAFLSRLPLTPNGKADRRALQKLETKSAVSDDSYVPPQSELEKGIAAIWQEVLAVERVGLHDNFFELGGHSLALMHVHRRLQEAYPFETSVVELFQYPTISQLAAHFHEVGTRREESRPQLSAVRRDAQDRTEGDIAVISMAGRFPGAEDVDAFWRNLQAGVESIRQFSDEELLELGHDPDVLAQPNFVKAAGMLDDIEWFDADFFGINPREAEVMDPQHRIFLETAWQALEGAGYDTERYEGEISIFAGAGLSRYLLLNLVPNRHLSASVGEHTVLIGNGSDHMVARAAYKLDLKGMSHGVSATCSTGMVAIHLACRSLRNGDCDMALAGGVGIGVPQKNGYFHVEGGIASPDGHCRAFDEEAQGTVPGSGIGIVVLKRLEDALADGDHILAVVKGSAVNNDGSGKVGYTAPSVEGQKKVILKALERAQVEPETIAYVEAHGTATPLGDPIELTALSQAFRTHSSAERFCAIGSVKSNIGHLDAAAGAAGFIKTVLALHHQQLPPSLHFKTPNRKIDWQRSPFYVNTELKEWNRGAIPRRAGVSSFGLGGINAHAILEEAPLQAATPSRRSAQLLLISAKTETALAAATARLKAHLAQRTEQELADVAYTLQIGRREFPHRRALVVSDRSDAIEVLDARHPRRLLQGYVDADDHRSRPVAFLFSGTGDHYLEMGSELYKTEPIFQAQVDSCCELLRPHLGVDLRDILFEHVTAERGADSAEGSASAQGVTEKEGKGSSGAAFDLRQMLRRDRETNPRAEKLARTEYAHPALFVIEYALSKLLLEWGIAPQAMIGYSLGEYVAACVAGVFSLEDALALVAKRAQLIEQLPRGAMLAVPISEASLRPLLSDRLAISTVNTANHCVVSGEQEAVAELEQSLLAQGIACLPVRSSHAFHSQMMEPIAEQFAELVKSFAPKAPQIPFVSNVTGTWITAEQATDPNYWTRHLCETVQFASGLQALCENPDLLLLEVGPGQTLTSFALQSQADRVALPTLRPFYEQRGDLQFLFSAIGQLWLAGAAVDWQGLHRQEKRLRVPLPTYPFERKRYWIEAKQPHLSQPVTSEQSDSNGAGGKLQAGHQRPRLSTQFVAPTTEQERAIVSIFEELLGIDQVGIYDSFFQLGGNSLMGTQLISRLRGAFGVNLPLRVIFEAETAAELGKQVARESAQQQEQRIARRPGSTSPLSFSQERIWIMERLAPDQAVYNIPAAVELSGPLDLDILAKSLNEVVARHEVLRSTIHSGEGEPIVQYESVRTLALDLVDYSQLSDVERSREASLLADSLAKRPFDLESDPLLRATAIRFTAEEHLLVLVIHHLVADGWSLGVLIEELATLYTAFAEGERSPLPALPIQYGDYADWQKSERGQAQLDLQLAYWKQQLGGVVEPLALPTDRPRPAVQTFQGARKRFDLSAGLTDRLKRLGEQEGATLFMTLLSAYQTLLARYSGQADILVGSPIAGRGLRETEGLIGAFVNTLVIRSTLQEGMTFRDLLHQVRQTSLDAFAHQDLPFERLVAELQPDRDMSHSPLFQTMFNLLNAPLRLTMPGDLSLQTRELHSGTAKYDLILQMTEREGALIGEWEYNTDLFDEQTIARINDHFRILLESIVEQPDQLWQDIQLLDPAERKLLLEGWNSTQAALREDACLHHLFEEQAERRSDETAIVFEDRELTFGELNSRANDLASQLQQRGVRPDDLVGIYMGRSLELIISLLAVHKAGGAYLPLDPAYPQDRLALMVQDAKPKAILTRAAIEQDWPSLDIPVLYVDAERLDDQHPNLVSDVQPHHLAYMIYTSGSTGLPKGVMVEHRNAVNLLTGLDLSVGCTPDDSLLAVGSISFDVSIIELFWTLTRGAKVVLLSEAEIVEAAVSTSPYSFCAQLQQHRVTMMFGTPLFLAMLASSAEGLASLGRLEKVMTGGEALPPALAALLLQSTSARLFNLYGPTETTVCATSYEVTEVGEGSIPLGRPMANCELYILDSHLQPVPVGVVGELHIGGKGVSRGYRGRQELNESRFLDNPFSEGRLYKTGDLAAYLPDGSVKYGGRIDDQLKVRGFRIEPGEIESRLTQHEQIREAIIITREDALIAYVVAEGDALPDSSELQSFLRVTLPPYMVPGQFIGLPQLPLQPNGKVDRRALPAPAASDERMEHVDPRTPIEARLVEIWSEMLRRETISVHDNFFHIGGHSLLATQLVVRVQKEFQVELPLRDMFEKTTVAELAALIEAAATSDQPTIQRQERVRAGRRK</sequence>
<evidence type="ECO:0000256" key="7">
    <source>
        <dbReference type="ARBA" id="ARBA00029443"/>
    </source>
</evidence>
<keyword evidence="5" id="KW-0808">Transferase</keyword>
<protein>
    <submittedName>
        <fullName evidence="11">Amino acid adenylation domain-containing protein</fullName>
    </submittedName>
</protein>
<dbReference type="Pfam" id="PF02801">
    <property type="entry name" value="Ketoacyl-synt_C"/>
    <property type="match status" value="1"/>
</dbReference>
<dbReference type="Gene3D" id="3.30.300.30">
    <property type="match status" value="2"/>
</dbReference>
<dbReference type="PROSITE" id="PS50075">
    <property type="entry name" value="CARRIER"/>
    <property type="match status" value="3"/>
</dbReference>
<evidence type="ECO:0000313" key="12">
    <source>
        <dbReference type="Proteomes" id="UP001597343"/>
    </source>
</evidence>
<dbReference type="PROSITE" id="PS00455">
    <property type="entry name" value="AMP_BINDING"/>
    <property type="match status" value="2"/>
</dbReference>
<feature type="region of interest" description="Disordered" evidence="8">
    <location>
        <begin position="1646"/>
        <end position="1666"/>
    </location>
</feature>
<accession>A0ABW4ZUD6</accession>
<proteinExistence type="inferred from homology"/>
<dbReference type="Gene3D" id="1.10.1240.100">
    <property type="match status" value="1"/>
</dbReference>
<feature type="domain" description="Carrier" evidence="9">
    <location>
        <begin position="2016"/>
        <end position="2091"/>
    </location>
</feature>
<dbReference type="Gene3D" id="2.30.38.10">
    <property type="entry name" value="Luciferase, Domain 3"/>
    <property type="match status" value="2"/>
</dbReference>
<dbReference type="InterPro" id="IPR020841">
    <property type="entry name" value="PKS_Beta-ketoAc_synthase_dom"/>
</dbReference>
<dbReference type="InterPro" id="IPR016039">
    <property type="entry name" value="Thiolase-like"/>
</dbReference>
<dbReference type="InterPro" id="IPR010071">
    <property type="entry name" value="AA_adenyl_dom"/>
</dbReference>
<dbReference type="PROSITE" id="PS52004">
    <property type="entry name" value="KS3_2"/>
    <property type="match status" value="1"/>
</dbReference>
<dbReference type="SMART" id="SM00827">
    <property type="entry name" value="PKS_AT"/>
    <property type="match status" value="1"/>
</dbReference>
<dbReference type="CDD" id="cd00833">
    <property type="entry name" value="PKS"/>
    <property type="match status" value="1"/>
</dbReference>
<evidence type="ECO:0000259" key="10">
    <source>
        <dbReference type="PROSITE" id="PS52004"/>
    </source>
</evidence>
<dbReference type="NCBIfam" id="NF003417">
    <property type="entry name" value="PRK04813.1"/>
    <property type="match status" value="2"/>
</dbReference>
<dbReference type="Gene3D" id="3.30.70.3290">
    <property type="match status" value="1"/>
</dbReference>
<dbReference type="Pfam" id="PF22621">
    <property type="entry name" value="CurL-like_PKS_C"/>
    <property type="match status" value="1"/>
</dbReference>
<dbReference type="Pfam" id="PF00109">
    <property type="entry name" value="ketoacyl-synt"/>
    <property type="match status" value="1"/>
</dbReference>
<dbReference type="InterPro" id="IPR020806">
    <property type="entry name" value="PKS_PP-bd"/>
</dbReference>
<dbReference type="InterPro" id="IPR023213">
    <property type="entry name" value="CAT-like_dom_sf"/>
</dbReference>
<feature type="domain" description="Ketosynthase family 3 (KS3)" evidence="10">
    <location>
        <begin position="1060"/>
        <end position="1487"/>
    </location>
</feature>
<evidence type="ECO:0000256" key="4">
    <source>
        <dbReference type="ARBA" id="ARBA00022553"/>
    </source>
</evidence>
<feature type="compositionally biased region" description="Polar residues" evidence="8">
    <location>
        <begin position="1982"/>
        <end position="1995"/>
    </location>
</feature>
<dbReference type="InterPro" id="IPR036736">
    <property type="entry name" value="ACP-like_sf"/>
</dbReference>
<evidence type="ECO:0000259" key="9">
    <source>
        <dbReference type="PROSITE" id="PS50075"/>
    </source>
</evidence>
<comment type="similarity">
    <text evidence="2">Belongs to the ATP-dependent AMP-binding enzyme family.</text>
</comment>
<dbReference type="InterPro" id="IPR020615">
    <property type="entry name" value="Thiolase_acyl_enz_int_AS"/>
</dbReference>
<name>A0ABW4ZUD6_9BACL</name>
<dbReference type="Gene3D" id="1.10.1200.10">
    <property type="entry name" value="ACP-like"/>
    <property type="match status" value="3"/>
</dbReference>
<keyword evidence="12" id="KW-1185">Reference proteome</keyword>
<evidence type="ECO:0000256" key="5">
    <source>
        <dbReference type="ARBA" id="ARBA00022679"/>
    </source>
</evidence>
<dbReference type="SUPFAM" id="SSF53901">
    <property type="entry name" value="Thiolase-like"/>
    <property type="match status" value="1"/>
</dbReference>
<dbReference type="SUPFAM" id="SSF47336">
    <property type="entry name" value="ACP-like"/>
    <property type="match status" value="3"/>
</dbReference>
<feature type="domain" description="Carrier" evidence="9">
    <location>
        <begin position="3068"/>
        <end position="3143"/>
    </location>
</feature>
<dbReference type="Gene3D" id="3.40.366.10">
    <property type="entry name" value="Malonyl-Coenzyme A Acyl Carrier Protein, domain 2"/>
    <property type="match status" value="2"/>
</dbReference>
<evidence type="ECO:0000256" key="3">
    <source>
        <dbReference type="ARBA" id="ARBA00022450"/>
    </source>
</evidence>
<dbReference type="Proteomes" id="UP001597343">
    <property type="component" value="Unassembled WGS sequence"/>
</dbReference>
<comment type="cofactor">
    <cofactor evidence="1">
        <name>pantetheine 4'-phosphate</name>
        <dbReference type="ChEBI" id="CHEBI:47942"/>
    </cofactor>
</comment>
<dbReference type="SUPFAM" id="SSF52151">
    <property type="entry name" value="FabD/lysophospholipase-like"/>
    <property type="match status" value="1"/>
</dbReference>
<dbReference type="CDD" id="cd19531">
    <property type="entry name" value="LCL_NRPS-like"/>
    <property type="match status" value="2"/>
</dbReference>
<dbReference type="Gene3D" id="3.40.50.980">
    <property type="match status" value="4"/>
</dbReference>
<dbReference type="InterPro" id="IPR020845">
    <property type="entry name" value="AMP-binding_CS"/>
</dbReference>
<dbReference type="InterPro" id="IPR006162">
    <property type="entry name" value="Ppantetheine_attach_site"/>
</dbReference>
<dbReference type="SUPFAM" id="SSF56801">
    <property type="entry name" value="Acetyl-CoA synthetase-like"/>
    <property type="match status" value="2"/>
</dbReference>
<evidence type="ECO:0000256" key="8">
    <source>
        <dbReference type="SAM" id="MobiDB-lite"/>
    </source>
</evidence>
<dbReference type="CDD" id="cd05930">
    <property type="entry name" value="A_NRPS"/>
    <property type="match status" value="1"/>
</dbReference>
<feature type="domain" description="Carrier" evidence="9">
    <location>
        <begin position="963"/>
        <end position="1038"/>
    </location>
</feature>
<evidence type="ECO:0000256" key="2">
    <source>
        <dbReference type="ARBA" id="ARBA00006432"/>
    </source>
</evidence>
<dbReference type="PANTHER" id="PTHR45527">
    <property type="entry name" value="NONRIBOSOMAL PEPTIDE SYNTHETASE"/>
    <property type="match status" value="1"/>
</dbReference>
<dbReference type="InterPro" id="IPR014043">
    <property type="entry name" value="Acyl_transferase_dom"/>
</dbReference>
<dbReference type="InterPro" id="IPR045851">
    <property type="entry name" value="AMP-bd_C_sf"/>
</dbReference>
<comment type="similarity">
    <text evidence="7">In the C-terminal section; belongs to the NRP synthetase family.</text>
</comment>
<dbReference type="PROSITE" id="PS00098">
    <property type="entry name" value="THIOLASE_1"/>
    <property type="match status" value="1"/>
</dbReference>
<dbReference type="EMBL" id="JBHUIO010000002">
    <property type="protein sequence ID" value="MFD2169215.1"/>
    <property type="molecule type" value="Genomic_DNA"/>
</dbReference>
<dbReference type="Gene3D" id="3.40.47.10">
    <property type="match status" value="1"/>
</dbReference>
<dbReference type="InterPro" id="IPR001242">
    <property type="entry name" value="Condensation_dom"/>
</dbReference>
<dbReference type="PANTHER" id="PTHR45527:SF1">
    <property type="entry name" value="FATTY ACID SYNTHASE"/>
    <property type="match status" value="1"/>
</dbReference>
<comment type="caution">
    <text evidence="11">The sequence shown here is derived from an EMBL/GenBank/DDBJ whole genome shotgun (WGS) entry which is preliminary data.</text>
</comment>
<dbReference type="Gene3D" id="3.30.559.30">
    <property type="entry name" value="Nonribosomal peptide synthetase, condensation domain"/>
    <property type="match status" value="2"/>
</dbReference>
<keyword evidence="3" id="KW-0596">Phosphopantetheine</keyword>